<keyword evidence="4" id="KW-1185">Reference proteome</keyword>
<gene>
    <name evidence="3" type="ORF">ACFSCY_21120</name>
</gene>
<evidence type="ECO:0000259" key="1">
    <source>
        <dbReference type="Pfam" id="PF13280"/>
    </source>
</evidence>
<keyword evidence="3" id="KW-0547">Nucleotide-binding</keyword>
<dbReference type="InterPro" id="IPR032830">
    <property type="entry name" value="XPB/Ssl2_N"/>
</dbReference>
<organism evidence="3 4">
    <name type="scientific">Pseudonocardia aurantiaca</name>
    <dbReference type="NCBI Taxonomy" id="75290"/>
    <lineage>
        <taxon>Bacteria</taxon>
        <taxon>Bacillati</taxon>
        <taxon>Actinomycetota</taxon>
        <taxon>Actinomycetes</taxon>
        <taxon>Pseudonocardiales</taxon>
        <taxon>Pseudonocardiaceae</taxon>
        <taxon>Pseudonocardia</taxon>
    </lineage>
</organism>
<evidence type="ECO:0000313" key="3">
    <source>
        <dbReference type="EMBL" id="MFD1531936.1"/>
    </source>
</evidence>
<keyword evidence="3" id="KW-0067">ATP-binding</keyword>
<dbReference type="EMBL" id="JBHUCP010000016">
    <property type="protein sequence ID" value="MFD1531936.1"/>
    <property type="molecule type" value="Genomic_DNA"/>
</dbReference>
<proteinExistence type="predicted"/>
<dbReference type="Proteomes" id="UP001597145">
    <property type="component" value="Unassembled WGS sequence"/>
</dbReference>
<comment type="caution">
    <text evidence="3">The sequence shown here is derived from an EMBL/GenBank/DDBJ whole genome shotgun (WGS) entry which is preliminary data.</text>
</comment>
<reference evidence="4" key="1">
    <citation type="journal article" date="2019" name="Int. J. Syst. Evol. Microbiol.">
        <title>The Global Catalogue of Microorganisms (GCM) 10K type strain sequencing project: providing services to taxonomists for standard genome sequencing and annotation.</title>
        <authorList>
            <consortium name="The Broad Institute Genomics Platform"/>
            <consortium name="The Broad Institute Genome Sequencing Center for Infectious Disease"/>
            <person name="Wu L."/>
            <person name="Ma J."/>
        </authorList>
    </citation>
    <scope>NUCLEOTIDE SEQUENCE [LARGE SCALE GENOMIC DNA]</scope>
    <source>
        <strain evidence="4">JCM 12165</strain>
    </source>
</reference>
<keyword evidence="3" id="KW-0347">Helicase</keyword>
<protein>
    <submittedName>
        <fullName evidence="3">Helicase-associated domain-containing protein</fullName>
    </submittedName>
</protein>
<dbReference type="RefSeq" id="WP_343974496.1">
    <property type="nucleotide sequence ID" value="NZ_BAAAJG010000007.1"/>
</dbReference>
<feature type="domain" description="WYL" evidence="1">
    <location>
        <begin position="688"/>
        <end position="747"/>
    </location>
</feature>
<feature type="domain" description="Helicase XPB/Ssl2 N-terminal" evidence="2">
    <location>
        <begin position="473"/>
        <end position="594"/>
    </location>
</feature>
<accession>A0ABW4FN46</accession>
<dbReference type="Pfam" id="PF13625">
    <property type="entry name" value="Helicase_C_3"/>
    <property type="match status" value="1"/>
</dbReference>
<keyword evidence="3" id="KW-0378">Hydrolase</keyword>
<evidence type="ECO:0000313" key="4">
    <source>
        <dbReference type="Proteomes" id="UP001597145"/>
    </source>
</evidence>
<sequence>MSLATYLATLDSDRLVVLLQRRPDVLVEPAPRTVAELAMRLNGVESLTRALAVLNRDEMTTARAVALLDEPTTATLAARLRAPEPEVQCVIDGLCGYGLAWHVDGRVGLPPRLAEHFTDSVARFRPLAAIARQANVENLRAAVAGLGGDPNGLRKPELGARLGELTCEPAVIVRAVAGLSARARRHLDQMCRGTYIVFGIGPDNRSPVVELTRAGLLVDGPYHQTELPREVAVMLLLGEGDGLTGAPQLPAAADGPADGRDGAEEALRALTTVLDEARNRPLAALKNGGVGTRERTRISRLGIPEPALWIDIAFAAGLLALTPEGYAATSGFDEWREAGPGVRWARIALTWFGLELAPTSREIDDDEVPPPLPLESSGGLLRRALLRAAADGHSIAAAGEQIDWFCPLHAYDAAGRTRKVAAAVHEATQLGVVAGDRLTALGEHLVAVADGSVAEQDLARRVAEMLPATRGLLVLQSDLTAVASGQLSAVASRLLAVAAAPESRGAATIWRFTPTTIRGAFDAGWSADELRGELVAVSGRPLPQPLDYLIGDVARRHGSVRVREVRSCITGPEAEVSEIMHTRSVRTLQLRRLAPTVLASPLAASDVLLKLRAAGFAPMPEGADGVVIVAEREREPTPSAPILRARAKVDAADLAARLLAAGTGSTPRSGTQAELAHLASQLDIAEVALLADALERGLDVRISYRNKQGNRTVRDIRPRELYGRWLSSWCHLRSAEREFAVAGIESVGPVG</sequence>
<dbReference type="InterPro" id="IPR026881">
    <property type="entry name" value="WYL_dom"/>
</dbReference>
<dbReference type="Pfam" id="PF13280">
    <property type="entry name" value="WYL"/>
    <property type="match status" value="1"/>
</dbReference>
<dbReference type="GO" id="GO:0004386">
    <property type="term" value="F:helicase activity"/>
    <property type="evidence" value="ECO:0007669"/>
    <property type="project" value="UniProtKB-KW"/>
</dbReference>
<name>A0ABW4FN46_9PSEU</name>
<evidence type="ECO:0000259" key="2">
    <source>
        <dbReference type="Pfam" id="PF13625"/>
    </source>
</evidence>